<proteinExistence type="inferred from homology"/>
<dbReference type="SUPFAM" id="SSF52980">
    <property type="entry name" value="Restriction endonuclease-like"/>
    <property type="match status" value="1"/>
</dbReference>
<evidence type="ECO:0000313" key="1">
    <source>
        <dbReference type="EMBL" id="MPL96832.1"/>
    </source>
</evidence>
<dbReference type="Gene3D" id="3.40.1350.10">
    <property type="match status" value="1"/>
</dbReference>
<organism evidence="1">
    <name type="scientific">bioreactor metagenome</name>
    <dbReference type="NCBI Taxonomy" id="1076179"/>
    <lineage>
        <taxon>unclassified sequences</taxon>
        <taxon>metagenomes</taxon>
        <taxon>ecological metagenomes</taxon>
    </lineage>
</organism>
<dbReference type="InterPro" id="IPR011335">
    <property type="entry name" value="Restrct_endonuc-II-like"/>
</dbReference>
<dbReference type="PANTHER" id="PTHR34039">
    <property type="entry name" value="UPF0102 PROTEIN YRAN"/>
    <property type="match status" value="1"/>
</dbReference>
<name>A0A644W285_9ZZZZ</name>
<dbReference type="EMBL" id="VSSQ01000528">
    <property type="protein sequence ID" value="MPL96832.1"/>
    <property type="molecule type" value="Genomic_DNA"/>
</dbReference>
<dbReference type="PANTHER" id="PTHR34039:SF1">
    <property type="entry name" value="UPF0102 PROTEIN YRAN"/>
    <property type="match status" value="1"/>
</dbReference>
<dbReference type="Pfam" id="PF02021">
    <property type="entry name" value="UPF0102"/>
    <property type="match status" value="1"/>
</dbReference>
<sequence length="123" mass="14789">MSKYNKSIGCYGEDLASSYLISKGYYLLSKNFKNKYGEIDLIFRYEGMIIFVEVKSRYNYSYGLPLEAVTYYKQKQIINLCKFYILTKKLFNYNCRFDVVEVYFNKDNESYFLNHIEDAFRGY</sequence>
<dbReference type="NCBIfam" id="TIGR00252">
    <property type="entry name" value="YraN family protein"/>
    <property type="match status" value="1"/>
</dbReference>
<dbReference type="CDD" id="cd20736">
    <property type="entry name" value="PoNe_Nuclease"/>
    <property type="match status" value="1"/>
</dbReference>
<accession>A0A644W285</accession>
<dbReference type="GO" id="GO:0003676">
    <property type="term" value="F:nucleic acid binding"/>
    <property type="evidence" value="ECO:0007669"/>
    <property type="project" value="InterPro"/>
</dbReference>
<dbReference type="InterPro" id="IPR003509">
    <property type="entry name" value="UPF0102_YraN-like"/>
</dbReference>
<dbReference type="AlphaFoldDB" id="A0A644W285"/>
<dbReference type="InterPro" id="IPR011856">
    <property type="entry name" value="tRNA_endonuc-like_dom_sf"/>
</dbReference>
<protein>
    <submittedName>
        <fullName evidence="1">Uncharacterized protein</fullName>
    </submittedName>
</protein>
<dbReference type="HAMAP" id="MF_00048">
    <property type="entry name" value="UPF0102"/>
    <property type="match status" value="1"/>
</dbReference>
<dbReference type="NCBIfam" id="NF009150">
    <property type="entry name" value="PRK12497.1-3"/>
    <property type="match status" value="1"/>
</dbReference>
<reference evidence="1" key="1">
    <citation type="submission" date="2019-08" db="EMBL/GenBank/DDBJ databases">
        <authorList>
            <person name="Kucharzyk K."/>
            <person name="Murdoch R.W."/>
            <person name="Higgins S."/>
            <person name="Loffler F."/>
        </authorList>
    </citation>
    <scope>NUCLEOTIDE SEQUENCE</scope>
</reference>
<comment type="caution">
    <text evidence="1">The sequence shown here is derived from an EMBL/GenBank/DDBJ whole genome shotgun (WGS) entry which is preliminary data.</text>
</comment>
<gene>
    <name evidence="1" type="ORF">SDC9_43016</name>
</gene>